<name>A0A4Q9MER5_9APHY</name>
<dbReference type="EMBL" id="ML143454">
    <property type="protein sequence ID" value="TBU25825.1"/>
    <property type="molecule type" value="Genomic_DNA"/>
</dbReference>
<reference evidence="1" key="1">
    <citation type="submission" date="2019-01" db="EMBL/GenBank/DDBJ databases">
        <title>Draft genome sequences of three monokaryotic isolates of the white-rot basidiomycete fungus Dichomitus squalens.</title>
        <authorList>
            <consortium name="DOE Joint Genome Institute"/>
            <person name="Lopez S.C."/>
            <person name="Andreopoulos B."/>
            <person name="Pangilinan J."/>
            <person name="Lipzen A."/>
            <person name="Riley R."/>
            <person name="Ahrendt S."/>
            <person name="Ng V."/>
            <person name="Barry K."/>
            <person name="Daum C."/>
            <person name="Grigoriev I.V."/>
            <person name="Hilden K.S."/>
            <person name="Makela M.R."/>
            <person name="de Vries R.P."/>
        </authorList>
    </citation>
    <scope>NUCLEOTIDE SEQUENCE [LARGE SCALE GENOMIC DNA]</scope>
    <source>
        <strain evidence="1">OM18370.1</strain>
    </source>
</reference>
<evidence type="ECO:0000313" key="1">
    <source>
        <dbReference type="EMBL" id="TBU25825.1"/>
    </source>
</evidence>
<dbReference type="AlphaFoldDB" id="A0A4Q9MER5"/>
<accession>A0A4Q9MER5</accession>
<organism evidence="1">
    <name type="scientific">Dichomitus squalens</name>
    <dbReference type="NCBI Taxonomy" id="114155"/>
    <lineage>
        <taxon>Eukaryota</taxon>
        <taxon>Fungi</taxon>
        <taxon>Dikarya</taxon>
        <taxon>Basidiomycota</taxon>
        <taxon>Agaricomycotina</taxon>
        <taxon>Agaricomycetes</taxon>
        <taxon>Polyporales</taxon>
        <taxon>Polyporaceae</taxon>
        <taxon>Dichomitus</taxon>
    </lineage>
</organism>
<sequence>MKYIEEAEDQWFLDCLPGEDPPAGITFSPWTVDLDNRVKGMYPGLVRRHRSWVEQFTRNGWRDSLHCSLYPSSSGPYSVGIPAQRWHKYVLSSGHLPGGLPCS</sequence>
<protein>
    <submittedName>
        <fullName evidence="1">Uncharacterized protein</fullName>
    </submittedName>
</protein>
<dbReference type="Proteomes" id="UP000292957">
    <property type="component" value="Unassembled WGS sequence"/>
</dbReference>
<proteinExistence type="predicted"/>
<gene>
    <name evidence="1" type="ORF">BD311DRAFT_469364</name>
</gene>